<keyword evidence="3" id="KW-1185">Reference proteome</keyword>
<name>A0A8X6IJP0_TRICU</name>
<organism evidence="2 3">
    <name type="scientific">Trichonephila clavata</name>
    <name type="common">Joro spider</name>
    <name type="synonym">Nephila clavata</name>
    <dbReference type="NCBI Taxonomy" id="2740835"/>
    <lineage>
        <taxon>Eukaryota</taxon>
        <taxon>Metazoa</taxon>
        <taxon>Ecdysozoa</taxon>
        <taxon>Arthropoda</taxon>
        <taxon>Chelicerata</taxon>
        <taxon>Arachnida</taxon>
        <taxon>Araneae</taxon>
        <taxon>Araneomorphae</taxon>
        <taxon>Entelegynae</taxon>
        <taxon>Araneoidea</taxon>
        <taxon>Nephilidae</taxon>
        <taxon>Trichonephila</taxon>
    </lineage>
</organism>
<reference evidence="2" key="1">
    <citation type="submission" date="2020-07" db="EMBL/GenBank/DDBJ databases">
        <title>Multicomponent nature underlies the extraordinary mechanical properties of spider dragline silk.</title>
        <authorList>
            <person name="Kono N."/>
            <person name="Nakamura H."/>
            <person name="Mori M."/>
            <person name="Yoshida Y."/>
            <person name="Ohtoshi R."/>
            <person name="Malay A.D."/>
            <person name="Moran D.A.P."/>
            <person name="Tomita M."/>
            <person name="Numata K."/>
            <person name="Arakawa K."/>
        </authorList>
    </citation>
    <scope>NUCLEOTIDE SEQUENCE</scope>
</reference>
<feature type="compositionally biased region" description="Polar residues" evidence="1">
    <location>
        <begin position="671"/>
        <end position="684"/>
    </location>
</feature>
<feature type="compositionally biased region" description="Acidic residues" evidence="1">
    <location>
        <begin position="270"/>
        <end position="280"/>
    </location>
</feature>
<protein>
    <submittedName>
        <fullName evidence="2">Uncharacterized protein</fullName>
    </submittedName>
</protein>
<gene>
    <name evidence="2" type="ORF">TNCT_169391</name>
</gene>
<evidence type="ECO:0000256" key="1">
    <source>
        <dbReference type="SAM" id="MobiDB-lite"/>
    </source>
</evidence>
<feature type="compositionally biased region" description="Basic and acidic residues" evidence="1">
    <location>
        <begin position="286"/>
        <end position="306"/>
    </location>
</feature>
<accession>A0A8X6IJP0</accession>
<comment type="caution">
    <text evidence="2">The sequence shown here is derived from an EMBL/GenBank/DDBJ whole genome shotgun (WGS) entry which is preliminary data.</text>
</comment>
<dbReference type="OrthoDB" id="6435784at2759"/>
<feature type="compositionally biased region" description="Acidic residues" evidence="1">
    <location>
        <begin position="230"/>
        <end position="245"/>
    </location>
</feature>
<dbReference type="AlphaFoldDB" id="A0A8X6IJP0"/>
<feature type="compositionally biased region" description="Low complexity" evidence="1">
    <location>
        <begin position="343"/>
        <end position="352"/>
    </location>
</feature>
<evidence type="ECO:0000313" key="3">
    <source>
        <dbReference type="Proteomes" id="UP000887116"/>
    </source>
</evidence>
<feature type="region of interest" description="Disordered" evidence="1">
    <location>
        <begin position="209"/>
        <end position="360"/>
    </location>
</feature>
<feature type="compositionally biased region" description="Basic and acidic residues" evidence="1">
    <location>
        <begin position="315"/>
        <end position="326"/>
    </location>
</feature>
<evidence type="ECO:0000313" key="2">
    <source>
        <dbReference type="EMBL" id="GFR06030.1"/>
    </source>
</evidence>
<dbReference type="Proteomes" id="UP000887116">
    <property type="component" value="Unassembled WGS sequence"/>
</dbReference>
<proteinExistence type="predicted"/>
<feature type="region of interest" description="Disordered" evidence="1">
    <location>
        <begin position="80"/>
        <end position="110"/>
    </location>
</feature>
<dbReference type="EMBL" id="BMAO01025938">
    <property type="protein sequence ID" value="GFR06030.1"/>
    <property type="molecule type" value="Genomic_DNA"/>
</dbReference>
<sequence>MLYICSSNSMSDNKIVQKNIKMPLIKAFVCQTFGFVLYNYLSDPLLEAKILPENIANPVLAAVIAFLCFLLQVYTDNSDDLDDYETSPPRRSRHRKTSDKTEASDFMGSNRFSRTGVPEPTFFRMDVRDTVMSGSNIDELIYKMAAVERVLEQTAQSARANTVFAMPDIISVEREVYTTRQDAAETETDVDATKPDIIAAEIHVEIASTGAIVDEKEEEEEQSEVQSKENEDDEKEIEETEEEEPEVKSDSVQDACEEEEEENEAKSDSAQEEEEEDEVTVIDALNKSKEKYTDKSEDASTKNGDSRKKKGMKTTAEKETDYEVKPAIHVTTAPETNEDKPTNETPTPVEVTQSVSVTSAERETVATSLDVSHDSSTEEVEVLSSKMVEMSSTSEMNDIPILEEISALVTETDESTVMSDSNANVPITIGYETISILSESVNKEADEKEWDQPELSSVQQNNTVSSMHGTLKVIDKTNDATAASESLANMEDAASKVVENSLDKVDIKNCPVDEVTNVAQMRKPVNGEVEVAESLNMTMIKQESHNKVIDDPKSIEPKAILNGVITNPILLTDDIQHTISTTRGATDSERKNEVILNGIMPDQESFVDEEIQEILNQDLEQSNIADSNISEADSCDEGMITQSKSEELVLEKMNVPAVNGIIPKSSDEVNSKSNTSESLNDTPTETLSALDNITKEADVMKLPIHTKINEDNNVPLSDNSTLHDGMNNLSTSNEKVIEETKDAIESNSSFMEVSTKEDNSTSIVMKTEATEETHVDIDNAAFRQEALPSTVIKSDEKEIDITESMVTVDERALLTEIETSKPEKEASTISEDVSKIQSIPETEIDVGEMMYLEKQFPVDVSFLYTCFPQNNSCDNCIVLNSKMDYVFKFLET</sequence>
<feature type="region of interest" description="Disordered" evidence="1">
    <location>
        <begin position="661"/>
        <end position="684"/>
    </location>
</feature>